<dbReference type="Proteomes" id="UP000504618">
    <property type="component" value="Unplaced"/>
</dbReference>
<gene>
    <name evidence="3" type="primary">LOC112465247</name>
</gene>
<protein>
    <submittedName>
        <fullName evidence="3">Uncharacterized protein LOC112465247</fullName>
    </submittedName>
</protein>
<keyword evidence="2" id="KW-1185">Reference proteome</keyword>
<dbReference type="RefSeq" id="XP_024888495.1">
    <property type="nucleotide sequence ID" value="XM_025032727.1"/>
</dbReference>
<proteinExistence type="predicted"/>
<feature type="compositionally biased region" description="Basic residues" evidence="1">
    <location>
        <begin position="201"/>
        <end position="212"/>
    </location>
</feature>
<dbReference type="GeneID" id="112465247"/>
<organism evidence="2 3">
    <name type="scientific">Temnothorax curvispinosus</name>
    <dbReference type="NCBI Taxonomy" id="300111"/>
    <lineage>
        <taxon>Eukaryota</taxon>
        <taxon>Metazoa</taxon>
        <taxon>Ecdysozoa</taxon>
        <taxon>Arthropoda</taxon>
        <taxon>Hexapoda</taxon>
        <taxon>Insecta</taxon>
        <taxon>Pterygota</taxon>
        <taxon>Neoptera</taxon>
        <taxon>Endopterygota</taxon>
        <taxon>Hymenoptera</taxon>
        <taxon>Apocrita</taxon>
        <taxon>Aculeata</taxon>
        <taxon>Formicoidea</taxon>
        <taxon>Formicidae</taxon>
        <taxon>Myrmicinae</taxon>
        <taxon>Temnothorax</taxon>
    </lineage>
</organism>
<accession>A0A6J1R6N3</accession>
<name>A0A6J1R6N3_9HYME</name>
<feature type="compositionally biased region" description="Basic and acidic residues" evidence="1">
    <location>
        <begin position="107"/>
        <end position="119"/>
    </location>
</feature>
<dbReference type="OrthoDB" id="7597709at2759"/>
<reference evidence="3" key="1">
    <citation type="submission" date="2025-08" db="UniProtKB">
        <authorList>
            <consortium name="RefSeq"/>
        </authorList>
    </citation>
    <scope>IDENTIFICATION</scope>
    <source>
        <tissue evidence="3">Whole body</tissue>
    </source>
</reference>
<feature type="region of interest" description="Disordered" evidence="1">
    <location>
        <begin position="97"/>
        <end position="119"/>
    </location>
</feature>
<evidence type="ECO:0000256" key="1">
    <source>
        <dbReference type="SAM" id="MobiDB-lite"/>
    </source>
</evidence>
<dbReference type="AlphaFoldDB" id="A0A6J1R6N3"/>
<feature type="compositionally biased region" description="Basic and acidic residues" evidence="1">
    <location>
        <begin position="213"/>
        <end position="225"/>
    </location>
</feature>
<feature type="region of interest" description="Disordered" evidence="1">
    <location>
        <begin position="201"/>
        <end position="225"/>
    </location>
</feature>
<evidence type="ECO:0000313" key="2">
    <source>
        <dbReference type="Proteomes" id="UP000504618"/>
    </source>
</evidence>
<sequence>MPGTVGRSRLQQLCTCRIKVYVHRKKRFGIKDRSKRKRQVFVYNPEEEIWHEPYMQTLRREFSDESVLCDSKIELPWRDIALPTAGMRIRTSPDVAPMTADRETDEAETKTVSGERRESTGAMALPWQDLLITETLRSTLESLDEPGTCDSALEIPWADLALEKPIEIRPPREEQTCPSDDVEIPWDEILLPRNIVIKSERKRKHPSSLRRPRREDPRHDTTSIPCERRGVPTCCAKIRAKTRSETHAETGTHAHVADPNWILTCM</sequence>
<evidence type="ECO:0000313" key="3">
    <source>
        <dbReference type="RefSeq" id="XP_024888495.1"/>
    </source>
</evidence>